<dbReference type="InterPro" id="IPR002157">
    <property type="entry name" value="Cbl-bd_prot"/>
</dbReference>
<evidence type="ECO:0000256" key="3">
    <source>
        <dbReference type="ARBA" id="ARBA00022729"/>
    </source>
</evidence>
<dbReference type="GO" id="GO:0031419">
    <property type="term" value="F:cobalamin binding"/>
    <property type="evidence" value="ECO:0007669"/>
    <property type="project" value="InterPro"/>
</dbReference>
<reference evidence="5" key="2">
    <citation type="submission" date="2021-09" db="EMBL/GenBank/DDBJ databases">
        <authorList>
            <person name="Jia N."/>
            <person name="Wang J."/>
            <person name="Shi W."/>
            <person name="Du L."/>
            <person name="Sun Y."/>
            <person name="Zhan W."/>
            <person name="Jiang J."/>
            <person name="Wang Q."/>
            <person name="Zhang B."/>
            <person name="Ji P."/>
            <person name="Sakyi L.B."/>
            <person name="Cui X."/>
            <person name="Yuan T."/>
            <person name="Jiang B."/>
            <person name="Yang W."/>
            <person name="Lam T.T.-Y."/>
            <person name="Chang Q."/>
            <person name="Ding S."/>
            <person name="Wang X."/>
            <person name="Zhu J."/>
            <person name="Ruan X."/>
            <person name="Zhao L."/>
            <person name="Wei J."/>
            <person name="Que T."/>
            <person name="Du C."/>
            <person name="Cheng J."/>
            <person name="Dai P."/>
            <person name="Han X."/>
            <person name="Huang E."/>
            <person name="Gao Y."/>
            <person name="Liu J."/>
            <person name="Shao H."/>
            <person name="Ye R."/>
            <person name="Li L."/>
            <person name="Wei W."/>
            <person name="Wang X."/>
            <person name="Wang C."/>
            <person name="Huo Q."/>
            <person name="Li W."/>
            <person name="Guo W."/>
            <person name="Chen H."/>
            <person name="Chen S."/>
            <person name="Zhou L."/>
            <person name="Zhou L."/>
            <person name="Ni X."/>
            <person name="Tian J."/>
            <person name="Zhou Y."/>
            <person name="Sheng Y."/>
            <person name="Liu T."/>
            <person name="Pan Y."/>
            <person name="Xia L."/>
            <person name="Li J."/>
            <person name="Zhao F."/>
            <person name="Cao W."/>
        </authorList>
    </citation>
    <scope>NUCLEOTIDE SEQUENCE</scope>
    <source>
        <strain evidence="5">Rsan-2018</strain>
        <tissue evidence="5">Larvae</tissue>
    </source>
</reference>
<dbReference type="InterPro" id="IPR008930">
    <property type="entry name" value="Terpenoid_cyclase/PrenylTrfase"/>
</dbReference>
<dbReference type="VEuPathDB" id="VectorBase:RSAN_036976"/>
<comment type="caution">
    <text evidence="5">The sequence shown here is derived from an EMBL/GenBank/DDBJ whole genome shotgun (WGS) entry which is preliminary data.</text>
</comment>
<name>A0A9D4QHC8_RHISA</name>
<dbReference type="Pfam" id="PF01122">
    <property type="entry name" value="Cobalamin_bind"/>
    <property type="match status" value="1"/>
</dbReference>
<dbReference type="SUPFAM" id="SSF48239">
    <property type="entry name" value="Terpenoid cyclases/Protein prenyltransferases"/>
    <property type="match status" value="1"/>
</dbReference>
<evidence type="ECO:0000313" key="6">
    <source>
        <dbReference type="Proteomes" id="UP000821837"/>
    </source>
</evidence>
<evidence type="ECO:0000256" key="2">
    <source>
        <dbReference type="ARBA" id="ARBA00022525"/>
    </source>
</evidence>
<organism evidence="5 6">
    <name type="scientific">Rhipicephalus sanguineus</name>
    <name type="common">Brown dog tick</name>
    <name type="synonym">Ixodes sanguineus</name>
    <dbReference type="NCBI Taxonomy" id="34632"/>
    <lineage>
        <taxon>Eukaryota</taxon>
        <taxon>Metazoa</taxon>
        <taxon>Ecdysozoa</taxon>
        <taxon>Arthropoda</taxon>
        <taxon>Chelicerata</taxon>
        <taxon>Arachnida</taxon>
        <taxon>Acari</taxon>
        <taxon>Parasitiformes</taxon>
        <taxon>Ixodida</taxon>
        <taxon>Ixodoidea</taxon>
        <taxon>Ixodidae</taxon>
        <taxon>Rhipicephalinae</taxon>
        <taxon>Rhipicephalus</taxon>
        <taxon>Rhipicephalus</taxon>
    </lineage>
</organism>
<comment type="subcellular location">
    <subcellularLocation>
        <location evidence="1">Secreted</location>
    </subcellularLocation>
</comment>
<accession>A0A9D4QHC8</accession>
<keyword evidence="6" id="KW-1185">Reference proteome</keyword>
<dbReference type="InterPro" id="IPR051588">
    <property type="entry name" value="Cobalamin_Transport"/>
</dbReference>
<dbReference type="PANTHER" id="PTHR10559">
    <property type="entry name" value="TRANSCOBALAMIN-1/GASTRIC INTRINSIC FACTOR"/>
    <property type="match status" value="1"/>
</dbReference>
<dbReference type="Proteomes" id="UP000821837">
    <property type="component" value="Chromosome 1"/>
</dbReference>
<evidence type="ECO:0000313" key="5">
    <source>
        <dbReference type="EMBL" id="KAH7982252.1"/>
    </source>
</evidence>
<dbReference type="GO" id="GO:0005615">
    <property type="term" value="C:extracellular space"/>
    <property type="evidence" value="ECO:0007669"/>
    <property type="project" value="TreeGrafter"/>
</dbReference>
<feature type="binding site" evidence="4">
    <location>
        <position position="2"/>
    </location>
    <ligand>
        <name>cyanocob(III)alamin</name>
        <dbReference type="ChEBI" id="CHEBI:17439"/>
    </ligand>
</feature>
<sequence length="168" mass="18162">MDSLAVNVLAMACLTDNQLGSRSAAVHDALRPVAQLQQRDGSFGNVHTTGLVTQALVAVDPETQHLRWRRQDALNFLRRSQHRDGHFGGLLATAQAAPLLAGRTLADLASHARLFCSTEDNASASARKNSLLQGKWPLSTEAVHRYESSIGFHPGGNRVLEHKVEAAP</sequence>
<feature type="binding site" evidence="4">
    <location>
        <position position="45"/>
    </location>
    <ligand>
        <name>cyanocob(III)alamin</name>
        <dbReference type="ChEBI" id="CHEBI:17439"/>
    </ligand>
</feature>
<keyword evidence="3" id="KW-0732">Signal</keyword>
<dbReference type="AlphaFoldDB" id="A0A9D4QHC8"/>
<dbReference type="EMBL" id="JABSTV010001245">
    <property type="protein sequence ID" value="KAH7982252.1"/>
    <property type="molecule type" value="Genomic_DNA"/>
</dbReference>
<protein>
    <submittedName>
        <fullName evidence="5">Uncharacterized protein</fullName>
    </submittedName>
</protein>
<dbReference type="Gene3D" id="1.50.10.20">
    <property type="match status" value="1"/>
</dbReference>
<proteinExistence type="predicted"/>
<keyword evidence="4" id="KW-0170">Cobalt</keyword>
<evidence type="ECO:0000256" key="1">
    <source>
        <dbReference type="ARBA" id="ARBA00004613"/>
    </source>
</evidence>
<gene>
    <name evidence="5" type="ORF">HPB52_003541</name>
</gene>
<keyword evidence="2" id="KW-0964">Secreted</keyword>
<reference evidence="5" key="1">
    <citation type="journal article" date="2020" name="Cell">
        <title>Large-Scale Comparative Analyses of Tick Genomes Elucidate Their Genetic Diversity and Vector Capacities.</title>
        <authorList>
            <consortium name="Tick Genome and Microbiome Consortium (TIGMIC)"/>
            <person name="Jia N."/>
            <person name="Wang J."/>
            <person name="Shi W."/>
            <person name="Du L."/>
            <person name="Sun Y."/>
            <person name="Zhan W."/>
            <person name="Jiang J.F."/>
            <person name="Wang Q."/>
            <person name="Zhang B."/>
            <person name="Ji P."/>
            <person name="Bell-Sakyi L."/>
            <person name="Cui X.M."/>
            <person name="Yuan T.T."/>
            <person name="Jiang B.G."/>
            <person name="Yang W.F."/>
            <person name="Lam T.T."/>
            <person name="Chang Q.C."/>
            <person name="Ding S.J."/>
            <person name="Wang X.J."/>
            <person name="Zhu J.G."/>
            <person name="Ruan X.D."/>
            <person name="Zhao L."/>
            <person name="Wei J.T."/>
            <person name="Ye R.Z."/>
            <person name="Que T.C."/>
            <person name="Du C.H."/>
            <person name="Zhou Y.H."/>
            <person name="Cheng J.X."/>
            <person name="Dai P.F."/>
            <person name="Guo W.B."/>
            <person name="Han X.H."/>
            <person name="Huang E.J."/>
            <person name="Li L.F."/>
            <person name="Wei W."/>
            <person name="Gao Y.C."/>
            <person name="Liu J.Z."/>
            <person name="Shao H.Z."/>
            <person name="Wang X."/>
            <person name="Wang C.C."/>
            <person name="Yang T.C."/>
            <person name="Huo Q.B."/>
            <person name="Li W."/>
            <person name="Chen H.Y."/>
            <person name="Chen S.E."/>
            <person name="Zhou L.G."/>
            <person name="Ni X.B."/>
            <person name="Tian J.H."/>
            <person name="Sheng Y."/>
            <person name="Liu T."/>
            <person name="Pan Y.S."/>
            <person name="Xia L.Y."/>
            <person name="Li J."/>
            <person name="Zhao F."/>
            <person name="Cao W.C."/>
        </authorList>
    </citation>
    <scope>NUCLEOTIDE SEQUENCE</scope>
    <source>
        <strain evidence="5">Rsan-2018</strain>
    </source>
</reference>
<dbReference type="GO" id="GO:0015889">
    <property type="term" value="P:cobalamin transport"/>
    <property type="evidence" value="ECO:0007669"/>
    <property type="project" value="InterPro"/>
</dbReference>
<evidence type="ECO:0000256" key="4">
    <source>
        <dbReference type="PIRSR" id="PIRSR602157-1"/>
    </source>
</evidence>
<dbReference type="PANTHER" id="PTHR10559:SF18">
    <property type="entry name" value="TRANSCOBALAMIN II"/>
    <property type="match status" value="1"/>
</dbReference>
<feature type="binding site" evidence="4">
    <location>
        <position position="95"/>
    </location>
    <ligand>
        <name>cyanocob(III)alamin</name>
        <dbReference type="ChEBI" id="CHEBI:17439"/>
    </ligand>
</feature>